<reference evidence="3" key="1">
    <citation type="submission" date="2017-04" db="EMBL/GenBank/DDBJ databases">
        <authorList>
            <person name="Abreu V.A."/>
            <person name="Popin R.V."/>
            <person name="Rigonato J."/>
            <person name="Andreote A.P."/>
            <person name="Schaker P.C."/>
            <person name="Hoff-Risseti C."/>
            <person name="Alvarenga D.O."/>
            <person name="Varani A.M."/>
            <person name="Fiore M.F."/>
        </authorList>
    </citation>
    <scope>NUCLEOTIDE SEQUENCE [LARGE SCALE GENOMIC DNA]</scope>
    <source>
        <strain evidence="3">CENA303</strain>
    </source>
</reference>
<dbReference type="InterPro" id="IPR001736">
    <property type="entry name" value="PLipase_D/transphosphatidylase"/>
</dbReference>
<dbReference type="SUPFAM" id="SSF56024">
    <property type="entry name" value="Phospholipase D/nuclease"/>
    <property type="match status" value="2"/>
</dbReference>
<dbReference type="EMBL" id="NBYN01000054">
    <property type="protein sequence ID" value="OSO89773.1"/>
    <property type="molecule type" value="Genomic_DNA"/>
</dbReference>
<dbReference type="Gene3D" id="3.30.870.10">
    <property type="entry name" value="Endonuclease Chain A"/>
    <property type="match status" value="2"/>
</dbReference>
<dbReference type="GO" id="GO:0003824">
    <property type="term" value="F:catalytic activity"/>
    <property type="evidence" value="ECO:0007669"/>
    <property type="project" value="InterPro"/>
</dbReference>
<dbReference type="PROSITE" id="PS50035">
    <property type="entry name" value="PLD"/>
    <property type="match status" value="2"/>
</dbReference>
<feature type="domain" description="PLD phosphodiesterase" evidence="1">
    <location>
        <begin position="385"/>
        <end position="411"/>
    </location>
</feature>
<accession>A0A1X4G5B5</accession>
<sequence length="611" mass="71594">MKIQIELSGKFARSLLNATEVIPRTLNHLIHEVQAIGTRYHRRTPQLLRQSFGLDFIPEPVLINLCKNSRGVTKESDIYQVPPLKLLKPLKSQLDNLDIYQYAYNFICEQGNLNLTPRDPQLPVFSSDVCEQMGSYIITISEPNYPDLNLDFIQIIWNNSWQYWQNLSDIEKIDYALKSHELSNFFINWDCYLSNETHQKVKIWISVDELSLTLRSAITLLRLNEDSHIRDNTQQDHISTLPEDVSYLVEQYRSRHERHIYPTINLPSELQPDTTHGSQFEFVIHNGRNHGKSRDTIYKIIQEASEFLLVSSYIIEDEELTELICQKSLELPKGVWILTDLNNELLDRIDEQILEHISIPERYRISDERKKSCLKMLLNSNVSIRSGAFHLKTYISDRSAYLGSSNLTRGSLDFNKEAGIIFSNNFEHQNLINFFQTFWYTRSKYQVFPEPNGCGFRLRSVMYSPQKRYGAEFSVESNFLTPAQYQRDVVENWRNLPRDMEVRIYSRDFKPSQEMAVYLNSNTSVFINSSVSENNRRFYIERFNLENFHAVDNLHAKITILGNRVAYIGGINFSFNSYYNSNSNSTLYDLMYKTTDVNKINQLINQLYLLR</sequence>
<evidence type="ECO:0000259" key="1">
    <source>
        <dbReference type="PROSITE" id="PS50035"/>
    </source>
</evidence>
<name>A0A1X4G5B5_9CYAN</name>
<dbReference type="Pfam" id="PF13091">
    <property type="entry name" value="PLDc_2"/>
    <property type="match status" value="1"/>
</dbReference>
<organism evidence="2 3">
    <name type="scientific">Cylindrospermopsis raciborskii CENA303</name>
    <dbReference type="NCBI Taxonomy" id="1170769"/>
    <lineage>
        <taxon>Bacteria</taxon>
        <taxon>Bacillati</taxon>
        <taxon>Cyanobacteriota</taxon>
        <taxon>Cyanophyceae</taxon>
        <taxon>Nostocales</taxon>
        <taxon>Aphanizomenonaceae</taxon>
        <taxon>Cylindrospermopsis</taxon>
    </lineage>
</organism>
<dbReference type="AlphaFoldDB" id="A0A1X4G5B5"/>
<gene>
    <name evidence="2" type="ORF">B7O87_11535</name>
</gene>
<dbReference type="Proteomes" id="UP000192997">
    <property type="component" value="Unassembled WGS sequence"/>
</dbReference>
<feature type="domain" description="PLD phosphodiesterase" evidence="1">
    <location>
        <begin position="550"/>
        <end position="577"/>
    </location>
</feature>
<dbReference type="InterPro" id="IPR025202">
    <property type="entry name" value="PLD-like_dom"/>
</dbReference>
<dbReference type="GO" id="GO:0006793">
    <property type="term" value="P:phosphorus metabolic process"/>
    <property type="evidence" value="ECO:0007669"/>
    <property type="project" value="UniProtKB-ARBA"/>
</dbReference>
<protein>
    <recommendedName>
        <fullName evidence="1">PLD phosphodiesterase domain-containing protein</fullName>
    </recommendedName>
</protein>
<evidence type="ECO:0000313" key="2">
    <source>
        <dbReference type="EMBL" id="OSO89773.1"/>
    </source>
</evidence>
<comment type="caution">
    <text evidence="2">The sequence shown here is derived from an EMBL/GenBank/DDBJ whole genome shotgun (WGS) entry which is preliminary data.</text>
</comment>
<evidence type="ECO:0000313" key="3">
    <source>
        <dbReference type="Proteomes" id="UP000192997"/>
    </source>
</evidence>
<proteinExistence type="predicted"/>
<dbReference type="RefSeq" id="WP_085728644.1">
    <property type="nucleotide sequence ID" value="NZ_NBYN01000054.1"/>
</dbReference>
<dbReference type="SMART" id="SM00155">
    <property type="entry name" value="PLDc"/>
    <property type="match status" value="2"/>
</dbReference>